<protein>
    <submittedName>
        <fullName evidence="2">Uncharacterized protein</fullName>
    </submittedName>
</protein>
<evidence type="ECO:0000313" key="3">
    <source>
        <dbReference type="Proteomes" id="UP000503004"/>
    </source>
</evidence>
<proteinExistence type="predicted"/>
<organism evidence="2 3">
    <name type="scientific">Methylococcus geothermalis</name>
    <dbReference type="NCBI Taxonomy" id="2681310"/>
    <lineage>
        <taxon>Bacteria</taxon>
        <taxon>Pseudomonadati</taxon>
        <taxon>Pseudomonadota</taxon>
        <taxon>Gammaproteobacteria</taxon>
        <taxon>Methylococcales</taxon>
        <taxon>Methylococcaceae</taxon>
        <taxon>Methylococcus</taxon>
    </lineage>
</organism>
<reference evidence="3" key="1">
    <citation type="submission" date="2019-12" db="EMBL/GenBank/DDBJ databases">
        <authorList>
            <person name="Awala S.I."/>
            <person name="Rhee S.K."/>
        </authorList>
    </citation>
    <scope>NUCLEOTIDE SEQUENCE [LARGE SCALE GENOMIC DNA]</scope>
    <source>
        <strain evidence="3">IM1</strain>
    </source>
</reference>
<dbReference type="KEGG" id="metu:GNH96_14170"/>
<keyword evidence="3" id="KW-1185">Reference proteome</keyword>
<dbReference type="EMBL" id="CP046565">
    <property type="protein sequence ID" value="QJD30984.1"/>
    <property type="molecule type" value="Genomic_DNA"/>
</dbReference>
<feature type="region of interest" description="Disordered" evidence="1">
    <location>
        <begin position="87"/>
        <end position="118"/>
    </location>
</feature>
<dbReference type="Proteomes" id="UP000503004">
    <property type="component" value="Chromosome"/>
</dbReference>
<accession>A0A858QBA7</accession>
<evidence type="ECO:0000313" key="2">
    <source>
        <dbReference type="EMBL" id="QJD30984.1"/>
    </source>
</evidence>
<dbReference type="AlphaFoldDB" id="A0A858QBA7"/>
<name>A0A858QBA7_9GAMM</name>
<gene>
    <name evidence="2" type="ORF">GNH96_14170</name>
</gene>
<feature type="compositionally biased region" description="Pro residues" evidence="1">
    <location>
        <begin position="94"/>
        <end position="104"/>
    </location>
</feature>
<evidence type="ECO:0000256" key="1">
    <source>
        <dbReference type="SAM" id="MobiDB-lite"/>
    </source>
</evidence>
<sequence length="118" mass="12443">MLIQLWAPLVHAHTANGEAGGQLHLPGLEFLERLPGEGWHAPASESSVVIAVQNGILEPSRALWPCQADKPAPDDVPCRIEAEAQPLARAKAFPPHPVTLPVPGSPSSQAPPARGPPR</sequence>